<sequence length="190" mass="20505">MSSSMVQIVFGAVLIALLACSSVHGFKDQYFDMAESESQEYVPTVVGEDNRLPCPYAAHGVRPPQGECQDCGFVIVEKRHHYCIPGKSVIKVLRRKPSCSCKGQNQHGNMGTGYYGAESKVVPNYEAPSSAAQGPSPVAVSGGGSDQVSRMLRTLINDQHRGSSYGDAVEKAATPQYRTLDSNNAQRSFN</sequence>
<keyword evidence="2" id="KW-0732">Signal</keyword>
<organism evidence="3 4">
    <name type="scientific">Anopheles arabiensis</name>
    <name type="common">Mosquito</name>
    <dbReference type="NCBI Taxonomy" id="7173"/>
    <lineage>
        <taxon>Eukaryota</taxon>
        <taxon>Metazoa</taxon>
        <taxon>Ecdysozoa</taxon>
        <taxon>Arthropoda</taxon>
        <taxon>Hexapoda</taxon>
        <taxon>Insecta</taxon>
        <taxon>Pterygota</taxon>
        <taxon>Neoptera</taxon>
        <taxon>Endopterygota</taxon>
        <taxon>Diptera</taxon>
        <taxon>Nematocera</taxon>
        <taxon>Culicoidea</taxon>
        <taxon>Culicidae</taxon>
        <taxon>Anophelinae</taxon>
        <taxon>Anopheles</taxon>
    </lineage>
</organism>
<dbReference type="Proteomes" id="UP000075840">
    <property type="component" value="Unassembled WGS sequence"/>
</dbReference>
<protein>
    <submittedName>
        <fullName evidence="3">Uncharacterized protein</fullName>
    </submittedName>
</protein>
<dbReference type="AlphaFoldDB" id="A0A182I4C6"/>
<dbReference type="EnsemblMetazoa" id="AARA008423-RA">
    <property type="protein sequence ID" value="AARA008423-PA"/>
    <property type="gene ID" value="AARA008423"/>
</dbReference>
<dbReference type="EMBL" id="APCN01002301">
    <property type="status" value="NOT_ANNOTATED_CDS"/>
    <property type="molecule type" value="Genomic_DNA"/>
</dbReference>
<dbReference type="VEuPathDB" id="VectorBase:AARA008423"/>
<feature type="region of interest" description="Disordered" evidence="1">
    <location>
        <begin position="126"/>
        <end position="145"/>
    </location>
</feature>
<keyword evidence="4" id="KW-1185">Reference proteome</keyword>
<accession>A0A182I4C6</accession>
<reference evidence="3" key="1">
    <citation type="submission" date="2022-08" db="UniProtKB">
        <authorList>
            <consortium name="EnsemblMetazoa"/>
        </authorList>
    </citation>
    <scope>IDENTIFICATION</scope>
    <source>
        <strain evidence="3">Dongola</strain>
    </source>
</reference>
<feature type="region of interest" description="Disordered" evidence="1">
    <location>
        <begin position="159"/>
        <end position="190"/>
    </location>
</feature>
<feature type="chain" id="PRO_5043467019" evidence="2">
    <location>
        <begin position="26"/>
        <end position="190"/>
    </location>
</feature>
<feature type="compositionally biased region" description="Polar residues" evidence="1">
    <location>
        <begin position="176"/>
        <end position="190"/>
    </location>
</feature>
<evidence type="ECO:0000256" key="1">
    <source>
        <dbReference type="SAM" id="MobiDB-lite"/>
    </source>
</evidence>
<name>A0A182I4C6_ANOAR</name>
<proteinExistence type="predicted"/>
<evidence type="ECO:0000313" key="4">
    <source>
        <dbReference type="Proteomes" id="UP000075840"/>
    </source>
</evidence>
<evidence type="ECO:0000256" key="2">
    <source>
        <dbReference type="SAM" id="SignalP"/>
    </source>
</evidence>
<evidence type="ECO:0000313" key="3">
    <source>
        <dbReference type="EnsemblMetazoa" id="AARA008423-PA"/>
    </source>
</evidence>
<feature type="signal peptide" evidence="2">
    <location>
        <begin position="1"/>
        <end position="25"/>
    </location>
</feature>